<evidence type="ECO:0000313" key="3">
    <source>
        <dbReference type="Proteomes" id="UP001386955"/>
    </source>
</evidence>
<dbReference type="Proteomes" id="UP001386955">
    <property type="component" value="Unassembled WGS sequence"/>
</dbReference>
<gene>
    <name evidence="2" type="ORF">VNO78_16102</name>
</gene>
<keyword evidence="3" id="KW-1185">Reference proteome</keyword>
<evidence type="ECO:0000313" key="2">
    <source>
        <dbReference type="EMBL" id="KAK7395540.1"/>
    </source>
</evidence>
<accession>A0AAN9SG49</accession>
<protein>
    <submittedName>
        <fullName evidence="2">Uncharacterized protein</fullName>
    </submittedName>
</protein>
<name>A0AAN9SG49_PSOTE</name>
<sequence length="153" mass="17135">MTGSHVVNDSGNVDGSCATNIDVANQPESMHVTNDESKHVIVTWSEKKTSEEQVAPHHSAVTGNLQRKKNAQRSGKCITPGTSSTKKKRENCVRMMVTRKAHQNSMTALMGFGTNSKTHEEKQQNMEMNVRINTQEVELIRQYQRLGLKQEGR</sequence>
<dbReference type="EMBL" id="JAYMYS010000004">
    <property type="protein sequence ID" value="KAK7395540.1"/>
    <property type="molecule type" value="Genomic_DNA"/>
</dbReference>
<organism evidence="2 3">
    <name type="scientific">Psophocarpus tetragonolobus</name>
    <name type="common">Winged bean</name>
    <name type="synonym">Dolichos tetragonolobus</name>
    <dbReference type="NCBI Taxonomy" id="3891"/>
    <lineage>
        <taxon>Eukaryota</taxon>
        <taxon>Viridiplantae</taxon>
        <taxon>Streptophyta</taxon>
        <taxon>Embryophyta</taxon>
        <taxon>Tracheophyta</taxon>
        <taxon>Spermatophyta</taxon>
        <taxon>Magnoliopsida</taxon>
        <taxon>eudicotyledons</taxon>
        <taxon>Gunneridae</taxon>
        <taxon>Pentapetalae</taxon>
        <taxon>rosids</taxon>
        <taxon>fabids</taxon>
        <taxon>Fabales</taxon>
        <taxon>Fabaceae</taxon>
        <taxon>Papilionoideae</taxon>
        <taxon>50 kb inversion clade</taxon>
        <taxon>NPAAA clade</taxon>
        <taxon>indigoferoid/millettioid clade</taxon>
        <taxon>Phaseoleae</taxon>
        <taxon>Psophocarpus</taxon>
    </lineage>
</organism>
<feature type="region of interest" description="Disordered" evidence="1">
    <location>
        <begin position="48"/>
        <end position="88"/>
    </location>
</feature>
<reference evidence="2 3" key="1">
    <citation type="submission" date="2024-01" db="EMBL/GenBank/DDBJ databases">
        <title>The genomes of 5 underutilized Papilionoideae crops provide insights into root nodulation and disease resistanc.</title>
        <authorList>
            <person name="Jiang F."/>
        </authorList>
    </citation>
    <scope>NUCLEOTIDE SEQUENCE [LARGE SCALE GENOMIC DNA]</scope>
    <source>
        <strain evidence="2">DUOXIRENSHENG_FW03</strain>
        <tissue evidence="2">Leaves</tissue>
    </source>
</reference>
<dbReference type="AlphaFoldDB" id="A0AAN9SG49"/>
<comment type="caution">
    <text evidence="2">The sequence shown here is derived from an EMBL/GenBank/DDBJ whole genome shotgun (WGS) entry which is preliminary data.</text>
</comment>
<proteinExistence type="predicted"/>
<evidence type="ECO:0000256" key="1">
    <source>
        <dbReference type="SAM" id="MobiDB-lite"/>
    </source>
</evidence>